<evidence type="ECO:0000256" key="5">
    <source>
        <dbReference type="HAMAP-Rule" id="MF_00127"/>
    </source>
</evidence>
<evidence type="ECO:0000313" key="8">
    <source>
        <dbReference type="EMBL" id="OGC80471.1"/>
    </source>
</evidence>
<proteinExistence type="inferred from homology"/>
<dbReference type="EMBL" id="MEWX01000021">
    <property type="protein sequence ID" value="OGC80471.1"/>
    <property type="molecule type" value="Genomic_DNA"/>
</dbReference>
<dbReference type="CDD" id="cd00773">
    <property type="entry name" value="HisRS-like_core"/>
    <property type="match status" value="1"/>
</dbReference>
<feature type="binding site" evidence="6">
    <location>
        <position position="135"/>
    </location>
    <ligand>
        <name>L-histidine</name>
        <dbReference type="ChEBI" id="CHEBI:57595"/>
    </ligand>
</feature>
<comment type="caution">
    <text evidence="8">The sequence shown here is derived from an EMBL/GenBank/DDBJ whole genome shotgun (WGS) entry which is preliminary data.</text>
</comment>
<keyword evidence="5 8" id="KW-0436">Ligase</keyword>
<feature type="binding site" evidence="6">
    <location>
        <position position="131"/>
    </location>
    <ligand>
        <name>L-histidine</name>
        <dbReference type="ChEBI" id="CHEBI:57595"/>
    </ligand>
</feature>
<feature type="binding site" evidence="6">
    <location>
        <position position="255"/>
    </location>
    <ligand>
        <name>L-histidine</name>
        <dbReference type="ChEBI" id="CHEBI:57595"/>
    </ligand>
</feature>
<feature type="binding site" evidence="6">
    <location>
        <begin position="259"/>
        <end position="260"/>
    </location>
    <ligand>
        <name>L-histidine</name>
        <dbReference type="ChEBI" id="CHEBI:57595"/>
    </ligand>
</feature>
<accession>A0A1F4XFN0</accession>
<dbReference type="EC" id="6.1.1.21" evidence="5"/>
<evidence type="ECO:0000256" key="2">
    <source>
        <dbReference type="ARBA" id="ARBA00022741"/>
    </source>
</evidence>
<feature type="domain" description="Aminoacyl-transfer RNA synthetases class-II family profile" evidence="7">
    <location>
        <begin position="14"/>
        <end position="304"/>
    </location>
</feature>
<evidence type="ECO:0000256" key="4">
    <source>
        <dbReference type="ARBA" id="ARBA00047639"/>
    </source>
</evidence>
<dbReference type="InterPro" id="IPR015807">
    <property type="entry name" value="His-tRNA-ligase"/>
</dbReference>
<comment type="similarity">
    <text evidence="1 5">Belongs to the class-II aminoacyl-tRNA synthetase family.</text>
</comment>
<dbReference type="InterPro" id="IPR006195">
    <property type="entry name" value="aa-tRNA-synth_II"/>
</dbReference>
<dbReference type="Gene3D" id="3.40.50.800">
    <property type="entry name" value="Anticodon-binding domain"/>
    <property type="match status" value="1"/>
</dbReference>
<organism evidence="8 9">
    <name type="scientific">Candidatus Adlerbacteria bacterium RIFCSPLOWO2_01_FULL_51_16</name>
    <dbReference type="NCBI Taxonomy" id="1797243"/>
    <lineage>
        <taxon>Bacteria</taxon>
        <taxon>Candidatus Adleribacteriota</taxon>
    </lineage>
</organism>
<comment type="subcellular location">
    <subcellularLocation>
        <location evidence="5">Cytoplasm</location>
    </subcellularLocation>
</comment>
<dbReference type="AlphaFoldDB" id="A0A1F4XFN0"/>
<evidence type="ECO:0000256" key="1">
    <source>
        <dbReference type="ARBA" id="ARBA00008226"/>
    </source>
</evidence>
<dbReference type="Proteomes" id="UP000176185">
    <property type="component" value="Unassembled WGS sequence"/>
</dbReference>
<dbReference type="InterPro" id="IPR004154">
    <property type="entry name" value="Anticodon-bd"/>
</dbReference>
<dbReference type="PROSITE" id="PS50862">
    <property type="entry name" value="AA_TRNA_LIGASE_II"/>
    <property type="match status" value="1"/>
</dbReference>
<evidence type="ECO:0000256" key="6">
    <source>
        <dbReference type="PIRSR" id="PIRSR001549-1"/>
    </source>
</evidence>
<dbReference type="Pfam" id="PF13393">
    <property type="entry name" value="tRNA-synt_His"/>
    <property type="match status" value="1"/>
</dbReference>
<evidence type="ECO:0000259" key="7">
    <source>
        <dbReference type="PROSITE" id="PS50862"/>
    </source>
</evidence>
<dbReference type="PIRSF" id="PIRSF001549">
    <property type="entry name" value="His-tRNA_synth"/>
    <property type="match status" value="1"/>
</dbReference>
<dbReference type="STRING" id="1797243.A2943_02115"/>
<dbReference type="Pfam" id="PF03129">
    <property type="entry name" value="HGTP_anticodon"/>
    <property type="match status" value="1"/>
</dbReference>
<name>A0A1F4XFN0_9BACT</name>
<dbReference type="Gene3D" id="3.30.930.10">
    <property type="entry name" value="Bira Bifunctional Protein, Domain 2"/>
    <property type="match status" value="1"/>
</dbReference>
<dbReference type="InterPro" id="IPR041715">
    <property type="entry name" value="HisRS-like_core"/>
</dbReference>
<sequence length="416" mass="45919">MAKKEKLSVEPYKGVRDFYPEDQAFLNYILATMREVVERFGYAEYHASILEPAELYKGKGVENEEIINDQSYTFLDRGGREVTLRPEMTPTVARMVAGKRRELGFPLRLYSIPNVFRYERPQRGRLREHWQLNVDLFGSNAAAADAEVIAVAYSVMIAFGAKESDFTIKLGSRNFTDSLITKIGLDGAQAAKFRRLLDQRGKIPENKFMEDLATLGVALEMLSPEKPPKDVAEVLSILTDEMGIGNAVFDPGVIRGFNYYTGVVFEVFDTHPDNSRAMFGGGRYENLTALFDEEQVPGVGFGMGDVTIRDFLAVRGLVPPYTPRTRVYLAAASATSVSAALALAGELRAEGIAVAVDFGEKKLGDQIKAAAKHKIPYVIVVGPDEIAKGTYVARNLETGGEAVLTKEALSEFFLNL</sequence>
<dbReference type="PANTHER" id="PTHR43707">
    <property type="entry name" value="HISTIDYL-TRNA SYNTHETASE"/>
    <property type="match status" value="1"/>
</dbReference>
<dbReference type="SUPFAM" id="SSF52954">
    <property type="entry name" value="Class II aaRS ABD-related"/>
    <property type="match status" value="1"/>
</dbReference>
<dbReference type="PANTHER" id="PTHR43707:SF1">
    <property type="entry name" value="HISTIDINE--TRNA LIGASE, MITOCHONDRIAL-RELATED"/>
    <property type="match status" value="1"/>
</dbReference>
<evidence type="ECO:0000256" key="3">
    <source>
        <dbReference type="ARBA" id="ARBA00023146"/>
    </source>
</evidence>
<keyword evidence="5" id="KW-0648">Protein biosynthesis</keyword>
<dbReference type="InterPro" id="IPR004516">
    <property type="entry name" value="HisRS/HisZ"/>
</dbReference>
<dbReference type="SUPFAM" id="SSF55681">
    <property type="entry name" value="Class II aaRS and biotin synthetases"/>
    <property type="match status" value="1"/>
</dbReference>
<evidence type="ECO:0000313" key="9">
    <source>
        <dbReference type="Proteomes" id="UP000176185"/>
    </source>
</evidence>
<dbReference type="GO" id="GO:0004821">
    <property type="term" value="F:histidine-tRNA ligase activity"/>
    <property type="evidence" value="ECO:0007669"/>
    <property type="project" value="UniProtKB-UniRule"/>
</dbReference>
<keyword evidence="5" id="KW-0067">ATP-binding</keyword>
<comment type="catalytic activity">
    <reaction evidence="4 5">
        <text>tRNA(His) + L-histidine + ATP = L-histidyl-tRNA(His) + AMP + diphosphate + H(+)</text>
        <dbReference type="Rhea" id="RHEA:17313"/>
        <dbReference type="Rhea" id="RHEA-COMP:9665"/>
        <dbReference type="Rhea" id="RHEA-COMP:9689"/>
        <dbReference type="ChEBI" id="CHEBI:15378"/>
        <dbReference type="ChEBI" id="CHEBI:30616"/>
        <dbReference type="ChEBI" id="CHEBI:33019"/>
        <dbReference type="ChEBI" id="CHEBI:57595"/>
        <dbReference type="ChEBI" id="CHEBI:78442"/>
        <dbReference type="ChEBI" id="CHEBI:78527"/>
        <dbReference type="ChEBI" id="CHEBI:456215"/>
        <dbReference type="EC" id="6.1.1.21"/>
    </reaction>
</comment>
<protein>
    <recommendedName>
        <fullName evidence="5">Histidine--tRNA ligase</fullName>
        <ecNumber evidence="5">6.1.1.21</ecNumber>
    </recommendedName>
    <alternativeName>
        <fullName evidence="5">Histidyl-tRNA synthetase</fullName>
        <shortName evidence="5">HisRS</shortName>
    </alternativeName>
</protein>
<feature type="binding site" evidence="6">
    <location>
        <position position="117"/>
    </location>
    <ligand>
        <name>L-histidine</name>
        <dbReference type="ChEBI" id="CHEBI:57595"/>
    </ligand>
</feature>
<dbReference type="NCBIfam" id="TIGR00442">
    <property type="entry name" value="hisS"/>
    <property type="match status" value="1"/>
</dbReference>
<reference evidence="8 9" key="1">
    <citation type="journal article" date="2016" name="Nat. Commun.">
        <title>Thousands of microbial genomes shed light on interconnected biogeochemical processes in an aquifer system.</title>
        <authorList>
            <person name="Anantharaman K."/>
            <person name="Brown C.T."/>
            <person name="Hug L.A."/>
            <person name="Sharon I."/>
            <person name="Castelle C.J."/>
            <person name="Probst A.J."/>
            <person name="Thomas B.C."/>
            <person name="Singh A."/>
            <person name="Wilkins M.J."/>
            <person name="Karaoz U."/>
            <person name="Brodie E.L."/>
            <person name="Williams K.H."/>
            <person name="Hubbard S.S."/>
            <person name="Banfield J.F."/>
        </authorList>
    </citation>
    <scope>NUCLEOTIDE SEQUENCE [LARGE SCALE GENOMIC DNA]</scope>
</reference>
<keyword evidence="2 5" id="KW-0547">Nucleotide-binding</keyword>
<comment type="subunit">
    <text evidence="5">Homodimer.</text>
</comment>
<dbReference type="HAMAP" id="MF_00127">
    <property type="entry name" value="His_tRNA_synth"/>
    <property type="match status" value="1"/>
</dbReference>
<dbReference type="InterPro" id="IPR045864">
    <property type="entry name" value="aa-tRNA-synth_II/BPL/LPL"/>
</dbReference>
<dbReference type="GO" id="GO:0005524">
    <property type="term" value="F:ATP binding"/>
    <property type="evidence" value="ECO:0007669"/>
    <property type="project" value="UniProtKB-UniRule"/>
</dbReference>
<keyword evidence="3 5" id="KW-0030">Aminoacyl-tRNA synthetase</keyword>
<keyword evidence="5" id="KW-0963">Cytoplasm</keyword>
<dbReference type="InterPro" id="IPR036621">
    <property type="entry name" value="Anticodon-bd_dom_sf"/>
</dbReference>
<feature type="binding site" evidence="6">
    <location>
        <begin position="87"/>
        <end position="89"/>
    </location>
    <ligand>
        <name>L-histidine</name>
        <dbReference type="ChEBI" id="CHEBI:57595"/>
    </ligand>
</feature>
<gene>
    <name evidence="5" type="primary">hisS</name>
    <name evidence="8" type="ORF">A2943_02115</name>
</gene>
<dbReference type="GO" id="GO:0005737">
    <property type="term" value="C:cytoplasm"/>
    <property type="evidence" value="ECO:0007669"/>
    <property type="project" value="UniProtKB-SubCell"/>
</dbReference>
<dbReference type="GO" id="GO:0006427">
    <property type="term" value="P:histidyl-tRNA aminoacylation"/>
    <property type="evidence" value="ECO:0007669"/>
    <property type="project" value="UniProtKB-UniRule"/>
</dbReference>